<dbReference type="EMBL" id="QGKX02001347">
    <property type="protein sequence ID" value="KAF3522707.1"/>
    <property type="molecule type" value="Genomic_DNA"/>
</dbReference>
<proteinExistence type="predicted"/>
<dbReference type="Proteomes" id="UP000712600">
    <property type="component" value="Unassembled WGS sequence"/>
</dbReference>
<feature type="domain" description="FBD" evidence="1">
    <location>
        <begin position="96"/>
        <end position="164"/>
    </location>
</feature>
<name>A0A8S9PIQ0_BRACR</name>
<evidence type="ECO:0000313" key="2">
    <source>
        <dbReference type="EMBL" id="KAF3522707.1"/>
    </source>
</evidence>
<dbReference type="InterPro" id="IPR006566">
    <property type="entry name" value="FBD"/>
</dbReference>
<organism evidence="2 3">
    <name type="scientific">Brassica cretica</name>
    <name type="common">Mustard</name>
    <dbReference type="NCBI Taxonomy" id="69181"/>
    <lineage>
        <taxon>Eukaryota</taxon>
        <taxon>Viridiplantae</taxon>
        <taxon>Streptophyta</taxon>
        <taxon>Embryophyta</taxon>
        <taxon>Tracheophyta</taxon>
        <taxon>Spermatophyta</taxon>
        <taxon>Magnoliopsida</taxon>
        <taxon>eudicotyledons</taxon>
        <taxon>Gunneridae</taxon>
        <taxon>Pentapetalae</taxon>
        <taxon>rosids</taxon>
        <taxon>malvids</taxon>
        <taxon>Brassicales</taxon>
        <taxon>Brassicaceae</taxon>
        <taxon>Brassiceae</taxon>
        <taxon>Brassica</taxon>
    </lineage>
</organism>
<accession>A0A8S9PIQ0</accession>
<reference evidence="2" key="1">
    <citation type="submission" date="2019-12" db="EMBL/GenBank/DDBJ databases">
        <title>Genome sequencing and annotation of Brassica cretica.</title>
        <authorList>
            <person name="Studholme D.J."/>
            <person name="Sarris P."/>
        </authorList>
    </citation>
    <scope>NUCLEOTIDE SEQUENCE</scope>
    <source>
        <strain evidence="2">PFS-109/04</strain>
        <tissue evidence="2">Leaf</tissue>
    </source>
</reference>
<comment type="caution">
    <text evidence="2">The sequence shown here is derived from an EMBL/GenBank/DDBJ whole genome shotgun (WGS) entry which is preliminary data.</text>
</comment>
<dbReference type="PANTHER" id="PTHR31900:SF34">
    <property type="entry name" value="EMB|CAB62440.1-RELATED"/>
    <property type="match status" value="1"/>
</dbReference>
<protein>
    <recommendedName>
        <fullName evidence="1">FBD domain-containing protein</fullName>
    </recommendedName>
</protein>
<sequence length="164" mass="18708">MPELVKASVNIVCDQPEDILGSLASTRHLSLCLQTPYLPLATSFLFLDHLELFSCPSQWCNLLKDAPILRVLKLYQKHSQSNDVNDSWNQPISVPECLMSHLEIFEWRHYNGTDEEREAAKYILGNASCLKKASFYSKSARKRDILKELESVARGSKTCMLVFE</sequence>
<dbReference type="SMART" id="SM00579">
    <property type="entry name" value="FBD"/>
    <property type="match status" value="1"/>
</dbReference>
<evidence type="ECO:0000259" key="1">
    <source>
        <dbReference type="SMART" id="SM00579"/>
    </source>
</evidence>
<gene>
    <name evidence="2" type="ORF">F2Q69_00046701</name>
</gene>
<dbReference type="Pfam" id="PF08387">
    <property type="entry name" value="FBD"/>
    <property type="match status" value="1"/>
</dbReference>
<dbReference type="PANTHER" id="PTHR31900">
    <property type="entry name" value="F-BOX/RNI SUPERFAMILY PROTEIN-RELATED"/>
    <property type="match status" value="1"/>
</dbReference>
<dbReference type="InterPro" id="IPR050232">
    <property type="entry name" value="FBL13/AtMIF1-like"/>
</dbReference>
<dbReference type="AlphaFoldDB" id="A0A8S9PIQ0"/>
<evidence type="ECO:0000313" key="3">
    <source>
        <dbReference type="Proteomes" id="UP000712600"/>
    </source>
</evidence>